<dbReference type="Proteomes" id="UP000663852">
    <property type="component" value="Unassembled WGS sequence"/>
</dbReference>
<comment type="caution">
    <text evidence="2">The sequence shown here is derived from an EMBL/GenBank/DDBJ whole genome shotgun (WGS) entry which is preliminary data.</text>
</comment>
<feature type="region of interest" description="Disordered" evidence="1">
    <location>
        <begin position="94"/>
        <end position="155"/>
    </location>
</feature>
<evidence type="ECO:0000313" key="2">
    <source>
        <dbReference type="EMBL" id="CAF1155869.1"/>
    </source>
</evidence>
<feature type="compositionally biased region" description="Basic residues" evidence="1">
    <location>
        <begin position="118"/>
        <end position="134"/>
    </location>
</feature>
<proteinExistence type="predicted"/>
<dbReference type="OrthoDB" id="5832575at2759"/>
<gene>
    <name evidence="2" type="ORF">EDS130_LOCUS22862</name>
</gene>
<dbReference type="AlphaFoldDB" id="A0A814T386"/>
<accession>A0A814T386</accession>
<evidence type="ECO:0000256" key="1">
    <source>
        <dbReference type="SAM" id="MobiDB-lite"/>
    </source>
</evidence>
<evidence type="ECO:0000313" key="3">
    <source>
        <dbReference type="Proteomes" id="UP000663852"/>
    </source>
</evidence>
<feature type="compositionally biased region" description="Basic and acidic residues" evidence="1">
    <location>
        <begin position="146"/>
        <end position="155"/>
    </location>
</feature>
<feature type="compositionally biased region" description="Low complexity" evidence="1">
    <location>
        <begin position="102"/>
        <end position="112"/>
    </location>
</feature>
<name>A0A814T386_ADIRI</name>
<protein>
    <submittedName>
        <fullName evidence="2">Uncharacterized protein</fullName>
    </submittedName>
</protein>
<organism evidence="2 3">
    <name type="scientific">Adineta ricciae</name>
    <name type="common">Rotifer</name>
    <dbReference type="NCBI Taxonomy" id="249248"/>
    <lineage>
        <taxon>Eukaryota</taxon>
        <taxon>Metazoa</taxon>
        <taxon>Spiralia</taxon>
        <taxon>Gnathifera</taxon>
        <taxon>Rotifera</taxon>
        <taxon>Eurotatoria</taxon>
        <taxon>Bdelloidea</taxon>
        <taxon>Adinetida</taxon>
        <taxon>Adinetidae</taxon>
        <taxon>Adineta</taxon>
    </lineage>
</organism>
<dbReference type="EMBL" id="CAJNOJ010000122">
    <property type="protein sequence ID" value="CAF1155869.1"/>
    <property type="molecule type" value="Genomic_DNA"/>
</dbReference>
<sequence length="155" mass="17521">MYIFPLGISLFQYNIIEHNILCGKSVASDLSFAVIYPWLNISVDQLEKVAQESIDRTRKGNKMHSVDDETNRTLISSDNALSVAQSSMPVALLQIPPSTNAPQQQLPPYQRRQPPPPPHHHHPVTHSAHGRRRTPSPVSRRNQANHHAELDPRTY</sequence>
<reference evidence="2" key="1">
    <citation type="submission" date="2021-02" db="EMBL/GenBank/DDBJ databases">
        <authorList>
            <person name="Nowell W R."/>
        </authorList>
    </citation>
    <scope>NUCLEOTIDE SEQUENCE</scope>
</reference>